<accession>A0A1R1S3H0</accession>
<evidence type="ECO:0000313" key="3">
    <source>
        <dbReference type="Proteomes" id="UP000187367"/>
    </source>
</evidence>
<dbReference type="OrthoDB" id="2712710at2"/>
<organism evidence="2 3">
    <name type="scientific">Bacillus swezeyi</name>
    <dbReference type="NCBI Taxonomy" id="1925020"/>
    <lineage>
        <taxon>Bacteria</taxon>
        <taxon>Bacillati</taxon>
        <taxon>Bacillota</taxon>
        <taxon>Bacilli</taxon>
        <taxon>Bacillales</taxon>
        <taxon>Bacillaceae</taxon>
        <taxon>Bacillus</taxon>
    </lineage>
</organism>
<evidence type="ECO:0000259" key="1">
    <source>
        <dbReference type="Pfam" id="PF20591"/>
    </source>
</evidence>
<gene>
    <name evidence="2" type="ORF">BW143_16180</name>
</gene>
<feature type="domain" description="DUF6792" evidence="1">
    <location>
        <begin position="38"/>
        <end position="244"/>
    </location>
</feature>
<keyword evidence="3" id="KW-1185">Reference proteome</keyword>
<name>A0A1R1S3H0_9BACI</name>
<dbReference type="Pfam" id="PF20591">
    <property type="entry name" value="DUF6792"/>
    <property type="match status" value="1"/>
</dbReference>
<reference evidence="2 3" key="1">
    <citation type="submission" date="2017-01" db="EMBL/GenBank/DDBJ databases">
        <title>Bacillus phylogenomics.</title>
        <authorList>
            <person name="Dunlap C."/>
        </authorList>
    </citation>
    <scope>NUCLEOTIDE SEQUENCE [LARGE SCALE GENOMIC DNA]</scope>
    <source>
        <strain evidence="2 3">NRRL B-41282</strain>
    </source>
</reference>
<comment type="caution">
    <text evidence="2">The sequence shown here is derived from an EMBL/GenBank/DDBJ whole genome shotgun (WGS) entry which is preliminary data.</text>
</comment>
<dbReference type="EMBL" id="MTJL01000032">
    <property type="protein sequence ID" value="OMI02290.1"/>
    <property type="molecule type" value="Genomic_DNA"/>
</dbReference>
<dbReference type="InterPro" id="IPR046742">
    <property type="entry name" value="DUF6792"/>
</dbReference>
<dbReference type="AlphaFoldDB" id="A0A1R1S3H0"/>
<sequence>MGSKNIFENENVKLRLIDLEYSYKKKFASSNPAEVKKAKEEFESDIRRIYKEETNKDLTQSIEIYTSKDLVKQNKESGYDGTAIHIVDKKHKVDQLHIISEGSADNKDWSYNFFGLFLGMDDNQYKATKEFTRSAKKKAGNEENLQTFALGHSLANNNQVIVQLIDGEYDEVYGVNGAQISIDHLLKADKHLRYTMLEKFKVDKFKQLLNIPKSKLNKAIIKYYNDKGVIANITQRVSKDDPLYGVSSRGDFITFGDVRMTDTNPNIKGLRSVIDHIPDEDVRKLKRYFQKYAADYQKGGIQGFAMSAIGADMDFLNDLMNEEGTVQQIAYCAQNPIRLSNMIGALDQKLPKFKEFLKKVKDYSGPILDQLEANGYIDETKKKTIQKDIDEVDRLTGKLDVLYEKIKFLVDWKTVVFTLSNRQLSQSLINNLIAFYATCTELGKALGKLDQDTKDLLSLIGEGHGLTPMLNALSKKKGINYQGGDLYFSKKGKDGKEIKVNLSSAVRIYQVGMAAISKIEDEIDRYQRVFHHEIHDHFANQKTALTKAIHDMEANPSQYQYDLQFKLASDIAGFGSKLDKISVNESFHTAALPECDGVISELKKQTSDKKRFVKDIRSSIEKLCDEDKQISALFDFKA</sequence>
<dbReference type="RefSeq" id="WP_076757993.1">
    <property type="nucleotide sequence ID" value="NZ_JARMMK010000010.1"/>
</dbReference>
<dbReference type="Proteomes" id="UP000187367">
    <property type="component" value="Unassembled WGS sequence"/>
</dbReference>
<proteinExistence type="predicted"/>
<evidence type="ECO:0000313" key="2">
    <source>
        <dbReference type="EMBL" id="OMI02290.1"/>
    </source>
</evidence>
<accession>A0A1R1QFB9</accession>
<protein>
    <recommendedName>
        <fullName evidence="1">DUF6792 domain-containing protein</fullName>
    </recommendedName>
</protein>